<proteinExistence type="predicted"/>
<dbReference type="PROSITE" id="PS50181">
    <property type="entry name" value="FBOX"/>
    <property type="match status" value="1"/>
</dbReference>
<evidence type="ECO:0000259" key="1">
    <source>
        <dbReference type="PROSITE" id="PS50181"/>
    </source>
</evidence>
<dbReference type="Pfam" id="PF00646">
    <property type="entry name" value="F-box"/>
    <property type="match status" value="1"/>
</dbReference>
<dbReference type="EMBL" id="JAVHNS010000004">
    <property type="protein sequence ID" value="KAK6358715.1"/>
    <property type="molecule type" value="Genomic_DNA"/>
</dbReference>
<dbReference type="InterPro" id="IPR036047">
    <property type="entry name" value="F-box-like_dom_sf"/>
</dbReference>
<protein>
    <recommendedName>
        <fullName evidence="1">F-box domain-containing protein</fullName>
    </recommendedName>
</protein>
<dbReference type="InterPro" id="IPR001810">
    <property type="entry name" value="F-box_dom"/>
</dbReference>
<gene>
    <name evidence="2" type="ORF">TWF730_008038</name>
</gene>
<evidence type="ECO:0000313" key="3">
    <source>
        <dbReference type="Proteomes" id="UP001373714"/>
    </source>
</evidence>
<reference evidence="2 3" key="1">
    <citation type="submission" date="2019-10" db="EMBL/GenBank/DDBJ databases">
        <authorList>
            <person name="Palmer J.M."/>
        </authorList>
    </citation>
    <scope>NUCLEOTIDE SEQUENCE [LARGE SCALE GENOMIC DNA]</scope>
    <source>
        <strain evidence="2 3">TWF730</strain>
    </source>
</reference>
<evidence type="ECO:0000313" key="2">
    <source>
        <dbReference type="EMBL" id="KAK6358715.1"/>
    </source>
</evidence>
<sequence>MPQLWSTASGTETTTVPNINSIPSEILNSIFDSLGLLDEIVASQVCLLWQEIFRNRLKATKKRYKRFYCSPETVPQRIHRLLLLNDTWFLDHENPAKDENTHTLRFFRGSKTLQSWLKFTIKDFHIDRYIVKSSVRRNGVWEDRCIDITDHSVLDESLFSSGTIEATQNARGLESYPPGPDWRSYASEGAIEVLSRLDRLNDIITPDSQKVISYAKNRVGMGMISPYANYNQSKGSVCGCRMKMCFALNSPRYLKMTLREFLQDIWEQAKVWVVVYHAPVIVRETWPENKPLKMANFPDIKSVSVELTYGWADDMIVVLRGVRADKTTYKDGCDRCKKRGGTSEYLCRRDEKRELKLPSGVSEDDIPDRKGSYNQHLSKIWKLIPALGPP</sequence>
<accession>A0AAV9V9V9</accession>
<organism evidence="2 3">
    <name type="scientific">Orbilia blumenaviensis</name>
    <dbReference type="NCBI Taxonomy" id="1796055"/>
    <lineage>
        <taxon>Eukaryota</taxon>
        <taxon>Fungi</taxon>
        <taxon>Dikarya</taxon>
        <taxon>Ascomycota</taxon>
        <taxon>Pezizomycotina</taxon>
        <taxon>Orbiliomycetes</taxon>
        <taxon>Orbiliales</taxon>
        <taxon>Orbiliaceae</taxon>
        <taxon>Orbilia</taxon>
    </lineage>
</organism>
<feature type="domain" description="F-box" evidence="1">
    <location>
        <begin position="16"/>
        <end position="67"/>
    </location>
</feature>
<name>A0AAV9V9V9_9PEZI</name>
<keyword evidence="3" id="KW-1185">Reference proteome</keyword>
<comment type="caution">
    <text evidence="2">The sequence shown here is derived from an EMBL/GenBank/DDBJ whole genome shotgun (WGS) entry which is preliminary data.</text>
</comment>
<dbReference type="SUPFAM" id="SSF81383">
    <property type="entry name" value="F-box domain"/>
    <property type="match status" value="1"/>
</dbReference>
<dbReference type="Proteomes" id="UP001373714">
    <property type="component" value="Unassembled WGS sequence"/>
</dbReference>
<dbReference type="AlphaFoldDB" id="A0AAV9V9V9"/>